<keyword evidence="2" id="KW-1133">Transmembrane helix</keyword>
<proteinExistence type="predicted"/>
<keyword evidence="4" id="KW-1185">Reference proteome</keyword>
<dbReference type="AlphaFoldDB" id="A0ABD3IVN7"/>
<accession>A0ABD3IVN7</accession>
<evidence type="ECO:0000256" key="2">
    <source>
        <dbReference type="SAM" id="Phobius"/>
    </source>
</evidence>
<dbReference type="Proteomes" id="UP001634007">
    <property type="component" value="Unassembled WGS sequence"/>
</dbReference>
<keyword evidence="2" id="KW-0472">Membrane</keyword>
<feature type="compositionally biased region" description="Basic and acidic residues" evidence="1">
    <location>
        <begin position="9"/>
        <end position="20"/>
    </location>
</feature>
<protein>
    <submittedName>
        <fullName evidence="3">Uncharacterized protein</fullName>
    </submittedName>
</protein>
<comment type="caution">
    <text evidence="3">The sequence shown here is derived from an EMBL/GenBank/DDBJ whole genome shotgun (WGS) entry which is preliminary data.</text>
</comment>
<feature type="compositionally biased region" description="Basic and acidic residues" evidence="1">
    <location>
        <begin position="38"/>
        <end position="54"/>
    </location>
</feature>
<keyword evidence="2" id="KW-0812">Transmembrane</keyword>
<feature type="region of interest" description="Disordered" evidence="1">
    <location>
        <begin position="1"/>
        <end position="90"/>
    </location>
</feature>
<evidence type="ECO:0000256" key="1">
    <source>
        <dbReference type="SAM" id="MobiDB-lite"/>
    </source>
</evidence>
<reference evidence="3 4" key="1">
    <citation type="submission" date="2024-11" db="EMBL/GenBank/DDBJ databases">
        <title>Chromosome-level genome assembly of Eucalyptus globulus Labill. provides insights into its genome evolution.</title>
        <authorList>
            <person name="Li X."/>
        </authorList>
    </citation>
    <scope>NUCLEOTIDE SEQUENCE [LARGE SCALE GENOMIC DNA]</scope>
    <source>
        <strain evidence="3">CL2024</strain>
        <tissue evidence="3">Fresh tender leaves</tissue>
    </source>
</reference>
<feature type="transmembrane region" description="Helical" evidence="2">
    <location>
        <begin position="142"/>
        <end position="168"/>
    </location>
</feature>
<evidence type="ECO:0000313" key="4">
    <source>
        <dbReference type="Proteomes" id="UP001634007"/>
    </source>
</evidence>
<feature type="compositionally biased region" description="Basic and acidic residues" evidence="1">
    <location>
        <begin position="61"/>
        <end position="73"/>
    </location>
</feature>
<sequence>MSDSQSENGTKRRETSEVFDSKTIIPQPRRGTIANDDATDRVHVKEEQPLEKGGDGNAGKMSEKLPVRAKEDVSSQSQEASVTPGALESPSAFDQFPTDVLEPVGFPPVFKVQFPKTVGGGEKAKANKGVLGVVVIRSTSKFYVITALVLVYLTRMSCISEMVITFSLK</sequence>
<dbReference type="EMBL" id="JBJKBG010000010">
    <property type="protein sequence ID" value="KAL3718259.1"/>
    <property type="molecule type" value="Genomic_DNA"/>
</dbReference>
<evidence type="ECO:0000313" key="3">
    <source>
        <dbReference type="EMBL" id="KAL3718259.1"/>
    </source>
</evidence>
<gene>
    <name evidence="3" type="ORF">ACJRO7_003403</name>
</gene>
<organism evidence="3 4">
    <name type="scientific">Eucalyptus globulus</name>
    <name type="common">Tasmanian blue gum</name>
    <dbReference type="NCBI Taxonomy" id="34317"/>
    <lineage>
        <taxon>Eukaryota</taxon>
        <taxon>Viridiplantae</taxon>
        <taxon>Streptophyta</taxon>
        <taxon>Embryophyta</taxon>
        <taxon>Tracheophyta</taxon>
        <taxon>Spermatophyta</taxon>
        <taxon>Magnoliopsida</taxon>
        <taxon>eudicotyledons</taxon>
        <taxon>Gunneridae</taxon>
        <taxon>Pentapetalae</taxon>
        <taxon>rosids</taxon>
        <taxon>malvids</taxon>
        <taxon>Myrtales</taxon>
        <taxon>Myrtaceae</taxon>
        <taxon>Myrtoideae</taxon>
        <taxon>Eucalypteae</taxon>
        <taxon>Eucalyptus</taxon>
    </lineage>
</organism>
<name>A0ABD3IVN7_EUCGL</name>